<protein>
    <submittedName>
        <fullName evidence="1">Uncharacterized protein</fullName>
    </submittedName>
</protein>
<proteinExistence type="predicted"/>
<keyword evidence="2" id="KW-1185">Reference proteome</keyword>
<dbReference type="EMBL" id="SRLO01001016">
    <property type="protein sequence ID" value="TNN42739.1"/>
    <property type="molecule type" value="Genomic_DNA"/>
</dbReference>
<sequence>MFVSRTVNVFHKIHFLFPARGLIRASGFFRKRRRSKERESGEEQVLLLDPSRFFEEPIRKWFLKEPWSEGLVRPRGALRVLVGPSGAQGNPGPRHNNKPLPYRLKLKPRLTSGGRPPDGQWAAGSFLVITGSSWERLLPLAGILQRQQQLEDLPLEQLEPPQPGSHWQVLGATQRPWTQLAAQ</sequence>
<organism evidence="1 2">
    <name type="scientific">Liparis tanakae</name>
    <name type="common">Tanaka's snailfish</name>
    <dbReference type="NCBI Taxonomy" id="230148"/>
    <lineage>
        <taxon>Eukaryota</taxon>
        <taxon>Metazoa</taxon>
        <taxon>Chordata</taxon>
        <taxon>Craniata</taxon>
        <taxon>Vertebrata</taxon>
        <taxon>Euteleostomi</taxon>
        <taxon>Actinopterygii</taxon>
        <taxon>Neopterygii</taxon>
        <taxon>Teleostei</taxon>
        <taxon>Neoteleostei</taxon>
        <taxon>Acanthomorphata</taxon>
        <taxon>Eupercaria</taxon>
        <taxon>Perciformes</taxon>
        <taxon>Cottioidei</taxon>
        <taxon>Cottales</taxon>
        <taxon>Liparidae</taxon>
        <taxon>Liparis</taxon>
    </lineage>
</organism>
<evidence type="ECO:0000313" key="2">
    <source>
        <dbReference type="Proteomes" id="UP000314294"/>
    </source>
</evidence>
<comment type="caution">
    <text evidence="1">The sequence shown here is derived from an EMBL/GenBank/DDBJ whole genome shotgun (WGS) entry which is preliminary data.</text>
</comment>
<reference evidence="1 2" key="1">
    <citation type="submission" date="2019-03" db="EMBL/GenBank/DDBJ databases">
        <title>First draft genome of Liparis tanakae, snailfish: a comprehensive survey of snailfish specific genes.</title>
        <authorList>
            <person name="Kim W."/>
            <person name="Song I."/>
            <person name="Jeong J.-H."/>
            <person name="Kim D."/>
            <person name="Kim S."/>
            <person name="Ryu S."/>
            <person name="Song J.Y."/>
            <person name="Lee S.K."/>
        </authorList>
    </citation>
    <scope>NUCLEOTIDE SEQUENCE [LARGE SCALE GENOMIC DNA]</scope>
    <source>
        <tissue evidence="1">Muscle</tissue>
    </source>
</reference>
<dbReference type="Proteomes" id="UP000314294">
    <property type="component" value="Unassembled WGS sequence"/>
</dbReference>
<gene>
    <name evidence="1" type="ORF">EYF80_047065</name>
</gene>
<accession>A0A4Z2FNN0</accession>
<name>A0A4Z2FNN0_9TELE</name>
<evidence type="ECO:0000313" key="1">
    <source>
        <dbReference type="EMBL" id="TNN42739.1"/>
    </source>
</evidence>
<dbReference type="AlphaFoldDB" id="A0A4Z2FNN0"/>